<feature type="region of interest" description="LT domain" evidence="8">
    <location>
        <begin position="261"/>
        <end position="487"/>
    </location>
</feature>
<keyword evidence="12" id="KW-1185">Reference proteome</keyword>
<comment type="function">
    <text evidence="8">Murein-degrading enzyme that degrades murein glycan strands and insoluble, high-molecular weight murein sacculi, with the concomitant formation of a 1,6-anhydromuramoyl product. Lytic transglycosylases (LTs) play an integral role in the metabolism of the peptidoglycan (PG) sacculus. Their lytic action creates space within the PG sacculus to allow for its expansion as well as for the insertion of various structures such as secretion systems and flagella.</text>
</comment>
<evidence type="ECO:0000313" key="11">
    <source>
        <dbReference type="EMBL" id="MFM4891913.1"/>
    </source>
</evidence>
<evidence type="ECO:0000256" key="7">
    <source>
        <dbReference type="ARBA" id="ARBA00023316"/>
    </source>
</evidence>
<comment type="similarity">
    <text evidence="8">In the C-terminal section; belongs to the transglycosylase Slt family.</text>
</comment>
<reference evidence="11 12" key="1">
    <citation type="submission" date="2024-09" db="EMBL/GenBank/DDBJ databases">
        <title>Aeromonas strains Genome sequencing and assembly.</title>
        <authorList>
            <person name="Hu X."/>
            <person name="Tang B."/>
        </authorList>
    </citation>
    <scope>NUCLEOTIDE SEQUENCE [LARGE SCALE GENOMIC DNA]</scope>
    <source>
        <strain evidence="11 12">NB23SCDHY001</strain>
    </source>
</reference>
<evidence type="ECO:0000256" key="8">
    <source>
        <dbReference type="HAMAP-Rule" id="MF_02016"/>
    </source>
</evidence>
<dbReference type="EMBL" id="JBGXBU010000001">
    <property type="protein sequence ID" value="MFM4891913.1"/>
    <property type="molecule type" value="Genomic_DNA"/>
</dbReference>
<dbReference type="SUPFAM" id="SSF53955">
    <property type="entry name" value="Lysozyme-like"/>
    <property type="match status" value="1"/>
</dbReference>
<dbReference type="PROSITE" id="PS51257">
    <property type="entry name" value="PROKAR_LIPOPROTEIN"/>
    <property type="match status" value="1"/>
</dbReference>
<evidence type="ECO:0000256" key="4">
    <source>
        <dbReference type="ARBA" id="ARBA00023136"/>
    </source>
</evidence>
<dbReference type="PANTHER" id="PTHR35936:SF32">
    <property type="entry name" value="MEMBRANE-BOUND LYTIC MUREIN TRANSGLYCOSYLASE F"/>
    <property type="match status" value="1"/>
</dbReference>
<keyword evidence="3 8" id="KW-0732">Signal</keyword>
<dbReference type="Gene3D" id="1.10.530.10">
    <property type="match status" value="1"/>
</dbReference>
<protein>
    <recommendedName>
        <fullName evidence="8">Membrane-bound lytic murein transglycosylase F</fullName>
        <ecNumber evidence="8">4.2.2.n1</ecNumber>
    </recommendedName>
    <alternativeName>
        <fullName evidence="8">Murein lyase F</fullName>
    </alternativeName>
</protein>
<dbReference type="Pfam" id="PF01464">
    <property type="entry name" value="SLT"/>
    <property type="match status" value="1"/>
</dbReference>
<keyword evidence="4 8" id="KW-0472">Membrane</keyword>
<evidence type="ECO:0000256" key="9">
    <source>
        <dbReference type="SAM" id="MobiDB-lite"/>
    </source>
</evidence>
<comment type="catalytic activity">
    <reaction evidence="8">
        <text>Exolytic cleavage of the (1-&gt;4)-beta-glycosidic linkage between N-acetylmuramic acid (MurNAc) and N-acetylglucosamine (GlcNAc) residues in peptidoglycan, from either the reducing or the non-reducing ends of the peptidoglycan chains, with concomitant formation of a 1,6-anhydrobond in the MurNAc residue.</text>
        <dbReference type="EC" id="4.2.2.n1"/>
    </reaction>
</comment>
<dbReference type="Gene3D" id="3.40.190.10">
    <property type="entry name" value="Periplasmic binding protein-like II"/>
    <property type="match status" value="2"/>
</dbReference>
<dbReference type="Proteomes" id="UP001630969">
    <property type="component" value="Unassembled WGS sequence"/>
</dbReference>
<dbReference type="PROSITE" id="PS00922">
    <property type="entry name" value="TRANSGLYCOSYLASE"/>
    <property type="match status" value="1"/>
</dbReference>
<name>A0ABW9GL86_9GAMM</name>
<sequence precursor="true">MRPIVRLLLAVTMTLALASCDFHTPSSQLEQIRQRGEIRVGTLYGPTSYYQRDDTALGYDYELAQSFADWLGVKLTIVPVNTSAELVGLLERGKLDLAAAAIVVTPERRALFRFGPGFYQVSPKLVYRNGTRRPRSLADIDGQLVVAQGSTGDDLLKAYGKQHPTLSWRADARMDTEDLLKAVAKGEIDYTIVQDTVLARTQRYYPELAEALTLSDNQTVAWAMNRLPDDSLYASVIDFFGQRFMDGAIAKLDEKYFGHVQNFDFVDTRTFLRRAKERLPRYQSLFKQHALDIDWRLLAAISYQESHWDPNARSYTGVRGMMMLTENTAKAMGVKDRTHPEESIEGGARYLKLMMDKVPDSVPEDEKVWFALTAYNIGYGHMMDARRLTKLLGKDPDSWGDVKEVLPLLQQSRWHSKVRYGYARGGEARNYVNNVRQYYQSLLWLDNEQQKARRLEALDEDDSEPVSQAAPSPIAEAVSRITGAEQG</sequence>
<dbReference type="GO" id="GO:0016829">
    <property type="term" value="F:lyase activity"/>
    <property type="evidence" value="ECO:0007669"/>
    <property type="project" value="UniProtKB-KW"/>
</dbReference>
<evidence type="ECO:0000256" key="1">
    <source>
        <dbReference type="ARBA" id="ARBA00007734"/>
    </source>
</evidence>
<dbReference type="RefSeq" id="WP_041994631.1">
    <property type="nucleotide sequence ID" value="NZ_CDBT01000011.1"/>
</dbReference>
<comment type="similarity">
    <text evidence="2">Belongs to the bacterial solute-binding protein 3 family.</text>
</comment>
<comment type="subcellular location">
    <subcellularLocation>
        <location evidence="8">Cell outer membrane</location>
        <topology evidence="8">Peripheral membrane protein</topology>
    </subcellularLocation>
    <text evidence="8">Attached to the inner leaflet of the outer membrane.</text>
</comment>
<feature type="active site" evidence="8">
    <location>
        <position position="305"/>
    </location>
</feature>
<dbReference type="CDD" id="cd13403">
    <property type="entry name" value="MLTF-like"/>
    <property type="match status" value="1"/>
</dbReference>
<keyword evidence="6 8" id="KW-0456">Lyase</keyword>
<comment type="domain">
    <text evidence="8">The N-terminal domain does not have lytic activity and probably modulates enzymatic activity. The C-terminal domain is the catalytic active domain.</text>
</comment>
<dbReference type="NCBIfam" id="NF008112">
    <property type="entry name" value="PRK10859.1"/>
    <property type="match status" value="1"/>
</dbReference>
<comment type="caution">
    <text evidence="8">Lacks conserved residue(s) required for the propagation of feature annotation.</text>
</comment>
<dbReference type="SUPFAM" id="SSF53850">
    <property type="entry name" value="Periplasmic binding protein-like II"/>
    <property type="match status" value="1"/>
</dbReference>
<dbReference type="InterPro" id="IPR001638">
    <property type="entry name" value="Solute-binding_3/MltF_N"/>
</dbReference>
<comment type="caution">
    <text evidence="11">The sequence shown here is derived from an EMBL/GenBank/DDBJ whole genome shotgun (WGS) entry which is preliminary data.</text>
</comment>
<dbReference type="SMART" id="SM00062">
    <property type="entry name" value="PBPb"/>
    <property type="match status" value="1"/>
</dbReference>
<evidence type="ECO:0000259" key="10">
    <source>
        <dbReference type="SMART" id="SM00062"/>
    </source>
</evidence>
<keyword evidence="5 8" id="KW-0998">Cell outer membrane</keyword>
<feature type="domain" description="Solute-binding protein family 3/N-terminal" evidence="10">
    <location>
        <begin position="37"/>
        <end position="260"/>
    </location>
</feature>
<evidence type="ECO:0000256" key="6">
    <source>
        <dbReference type="ARBA" id="ARBA00023239"/>
    </source>
</evidence>
<evidence type="ECO:0000256" key="2">
    <source>
        <dbReference type="ARBA" id="ARBA00010333"/>
    </source>
</evidence>
<evidence type="ECO:0000256" key="5">
    <source>
        <dbReference type="ARBA" id="ARBA00023237"/>
    </source>
</evidence>
<gene>
    <name evidence="8 11" type="primary">mltF</name>
    <name evidence="11" type="ORF">ACEUDJ_03340</name>
</gene>
<dbReference type="InterPro" id="IPR023346">
    <property type="entry name" value="Lysozyme-like_dom_sf"/>
</dbReference>
<comment type="similarity">
    <text evidence="8">In the N-terminal section; belongs to the bacterial solute-binding protein 3 family.</text>
</comment>
<proteinExistence type="inferred from homology"/>
<evidence type="ECO:0000256" key="3">
    <source>
        <dbReference type="ARBA" id="ARBA00022729"/>
    </source>
</evidence>
<comment type="similarity">
    <text evidence="1">Belongs to the transglycosylase Slt family.</text>
</comment>
<feature type="signal peptide" evidence="8">
    <location>
        <begin position="1"/>
        <end position="18"/>
    </location>
</feature>
<keyword evidence="7 8" id="KW-0961">Cell wall biogenesis/degradation</keyword>
<dbReference type="InterPro" id="IPR000189">
    <property type="entry name" value="Transglyc_AS"/>
</dbReference>
<feature type="region of interest" description="Disordered" evidence="9">
    <location>
        <begin position="456"/>
        <end position="487"/>
    </location>
</feature>
<dbReference type="EC" id="4.2.2.n1" evidence="8"/>
<dbReference type="HAMAP" id="MF_02016">
    <property type="entry name" value="MltF"/>
    <property type="match status" value="1"/>
</dbReference>
<dbReference type="PANTHER" id="PTHR35936">
    <property type="entry name" value="MEMBRANE-BOUND LYTIC MUREIN TRANSGLYCOSYLASE F"/>
    <property type="match status" value="1"/>
</dbReference>
<feature type="chain" id="PRO_5044909545" description="Membrane-bound lytic murein transglycosylase F" evidence="8">
    <location>
        <begin position="19"/>
        <end position="487"/>
    </location>
</feature>
<dbReference type="Pfam" id="PF00497">
    <property type="entry name" value="SBP_bac_3"/>
    <property type="match status" value="1"/>
</dbReference>
<dbReference type="InterPro" id="IPR008258">
    <property type="entry name" value="Transglycosylase_SLT_dom_1"/>
</dbReference>
<evidence type="ECO:0000313" key="12">
    <source>
        <dbReference type="Proteomes" id="UP001630969"/>
    </source>
</evidence>
<organism evidence="11 12">
    <name type="scientific">Aeromonas bivalvium</name>
    <dbReference type="NCBI Taxonomy" id="440079"/>
    <lineage>
        <taxon>Bacteria</taxon>
        <taxon>Pseudomonadati</taxon>
        <taxon>Pseudomonadota</taxon>
        <taxon>Gammaproteobacteria</taxon>
        <taxon>Aeromonadales</taxon>
        <taxon>Aeromonadaceae</taxon>
        <taxon>Aeromonas</taxon>
    </lineage>
</organism>
<dbReference type="InterPro" id="IPR023703">
    <property type="entry name" value="MltF"/>
</dbReference>
<accession>A0ABW9GL86</accession>
<dbReference type="CDD" id="cd01009">
    <property type="entry name" value="PBP2_YfhD_N"/>
    <property type="match status" value="1"/>
</dbReference>
<dbReference type="GeneID" id="97219101"/>